<evidence type="ECO:0000259" key="1">
    <source>
        <dbReference type="Pfam" id="PF00881"/>
    </source>
</evidence>
<dbReference type="PANTHER" id="PTHR42741:SF3">
    <property type="entry name" value="NITROREDUCTASE FAMILY PROTEIN"/>
    <property type="match status" value="1"/>
</dbReference>
<dbReference type="InterPro" id="IPR000415">
    <property type="entry name" value="Nitroreductase-like"/>
</dbReference>
<name>A0A1W1WRR6_9BACT</name>
<dbReference type="NCBIfam" id="TIGR03605">
    <property type="entry name" value="antibiot_sagB"/>
    <property type="match status" value="1"/>
</dbReference>
<dbReference type="RefSeq" id="WP_084274968.1">
    <property type="nucleotide sequence ID" value="NZ_AP026671.1"/>
</dbReference>
<accession>A0A1W1WRR6</accession>
<proteinExistence type="predicted"/>
<dbReference type="CDD" id="cd02142">
    <property type="entry name" value="McbC_SagB-like_oxidoreductase"/>
    <property type="match status" value="1"/>
</dbReference>
<evidence type="ECO:0000313" key="2">
    <source>
        <dbReference type="EMBL" id="SMC08700.1"/>
    </source>
</evidence>
<dbReference type="Gene3D" id="3.40.109.10">
    <property type="entry name" value="NADH Oxidase"/>
    <property type="match status" value="2"/>
</dbReference>
<dbReference type="InterPro" id="IPR029479">
    <property type="entry name" value="Nitroreductase"/>
</dbReference>
<feature type="domain" description="Nitroreductase" evidence="1">
    <location>
        <begin position="273"/>
        <end position="422"/>
    </location>
</feature>
<dbReference type="Proteomes" id="UP000192602">
    <property type="component" value="Unassembled WGS sequence"/>
</dbReference>
<dbReference type="Pfam" id="PF00881">
    <property type="entry name" value="Nitroreductase"/>
    <property type="match status" value="1"/>
</dbReference>
<dbReference type="STRING" id="1069081.SAMN05660197_0465"/>
<evidence type="ECO:0000313" key="3">
    <source>
        <dbReference type="Proteomes" id="UP000192602"/>
    </source>
</evidence>
<reference evidence="3" key="1">
    <citation type="submission" date="2017-04" db="EMBL/GenBank/DDBJ databases">
        <authorList>
            <person name="Varghese N."/>
            <person name="Submissions S."/>
        </authorList>
    </citation>
    <scope>NUCLEOTIDE SEQUENCE [LARGE SCALE GENOMIC DNA]</scope>
    <source>
        <strain evidence="3">DSM 16512</strain>
    </source>
</reference>
<dbReference type="EMBL" id="FWWZ01000001">
    <property type="protein sequence ID" value="SMC08700.1"/>
    <property type="molecule type" value="Genomic_DNA"/>
</dbReference>
<dbReference type="PANTHER" id="PTHR42741">
    <property type="entry name" value="NITROREDUCTASE FAMILY PROTEIN"/>
    <property type="match status" value="1"/>
</dbReference>
<dbReference type="GO" id="GO:0016491">
    <property type="term" value="F:oxidoreductase activity"/>
    <property type="evidence" value="ECO:0007669"/>
    <property type="project" value="InterPro"/>
</dbReference>
<dbReference type="SUPFAM" id="SSF55469">
    <property type="entry name" value="FMN-dependent nitroreductase-like"/>
    <property type="match status" value="2"/>
</dbReference>
<dbReference type="OrthoDB" id="9801593at2"/>
<dbReference type="AlphaFoldDB" id="A0A1W1WRR6"/>
<organism evidence="2 3">
    <name type="scientific">Nitratiruptor tergarcus DSM 16512</name>
    <dbReference type="NCBI Taxonomy" id="1069081"/>
    <lineage>
        <taxon>Bacteria</taxon>
        <taxon>Pseudomonadati</taxon>
        <taxon>Campylobacterota</taxon>
        <taxon>Epsilonproteobacteria</taxon>
        <taxon>Nautiliales</taxon>
        <taxon>Nitratiruptoraceae</taxon>
        <taxon>Nitratiruptor</taxon>
    </lineage>
</organism>
<sequence length="423" mass="49079">MTNTYHEATKHSYWSVRRNPNYHDWSKQPNPFKIYPTTYPFIPLDMENPLHKFIYRIGGINAKKVYPGLEYYLRTIPSAGALYPVEIYFQARDVEGLEDGIYHFSVAENGLRLLHTLKEKEGIEIFFARKRKIKGFIFLFSTIYYRSSWKYKNRAFRYCLLDAGHVLGALEVSSYLFERAYYILYDFNKEALNEAFGFENKEFFVSSAVVGVPTQTEAKEFGMKLPFVDGTRTFEQNSLIEEAYKDTLHLKNCKANFRFPKFPFEATRLEEAILKRRSIRDFSAKVIKKEQFNFILSWMQSPIPSDCDEEVKVWYVVNRVEGMEQGLYRDGELIKMGDFHKKAGYLCLEQALGSQSSVTFFLTSNGKNYQPLYQKAGHIGHRCYIASEYLGIGCSGIGAYYDDEVNEFLGSNDMVLYALAIGL</sequence>
<dbReference type="InterPro" id="IPR020051">
    <property type="entry name" value="SagB-type_dehydrogenase"/>
</dbReference>
<gene>
    <name evidence="2" type="ORF">SAMN05660197_0465</name>
</gene>
<keyword evidence="3" id="KW-1185">Reference proteome</keyword>
<protein>
    <submittedName>
        <fullName evidence="2">SagB-type dehydrogenase domain-containing protein</fullName>
    </submittedName>
</protein>